<reference evidence="1 2" key="1">
    <citation type="submission" date="2015-11" db="EMBL/GenBank/DDBJ databases">
        <title>Butyribacter intestini gen. nov., sp. nov., a butyric acid-producing bacterium of the family Lachnospiraceae isolated from the human faeces.</title>
        <authorList>
            <person name="Zou Y."/>
            <person name="Xue W."/>
            <person name="Luo G."/>
            <person name="Lv M."/>
        </authorList>
    </citation>
    <scope>NUCLEOTIDE SEQUENCE [LARGE SCALE GENOMIC DNA]</scope>
    <source>
        <strain evidence="1 2">ACET-33324</strain>
    </source>
</reference>
<sequence length="142" mass="16379">MNLDDITVGISQAIYNEFGEDYTIYSDDISQGMSEPCFLVLPINSSRELIVGNRYESRNPYDIHYFPQKENDRSEINTVEARLYVALEYITVNDGLVRGINMNSQVTDGVLHFFVDYNMFLNKKLFAAEEMQKLSVTVKLKE</sequence>
<organism evidence="1 2">
    <name type="scientific">Acetivibrio ethanolgignens</name>
    <dbReference type="NCBI Taxonomy" id="290052"/>
    <lineage>
        <taxon>Bacteria</taxon>
        <taxon>Bacillati</taxon>
        <taxon>Bacillota</taxon>
        <taxon>Clostridia</taxon>
        <taxon>Eubacteriales</taxon>
        <taxon>Oscillospiraceae</taxon>
        <taxon>Acetivibrio</taxon>
    </lineage>
</organism>
<comment type="caution">
    <text evidence="1">The sequence shown here is derived from an EMBL/GenBank/DDBJ whole genome shotgun (WGS) entry which is preliminary data.</text>
</comment>
<evidence type="ECO:0008006" key="3">
    <source>
        <dbReference type="Google" id="ProtNLM"/>
    </source>
</evidence>
<evidence type="ECO:0000313" key="1">
    <source>
        <dbReference type="EMBL" id="KSV60302.1"/>
    </source>
</evidence>
<dbReference type="AlphaFoldDB" id="A0A0V8QIK0"/>
<dbReference type="Proteomes" id="UP000054874">
    <property type="component" value="Unassembled WGS sequence"/>
</dbReference>
<dbReference type="Pfam" id="PF20765">
    <property type="entry name" value="Phage_tail_terminator_8"/>
    <property type="match status" value="1"/>
</dbReference>
<proteinExistence type="predicted"/>
<keyword evidence="2" id="KW-1185">Reference proteome</keyword>
<protein>
    <recommendedName>
        <fullName evidence="3">Phage protein</fullName>
    </recommendedName>
</protein>
<dbReference type="EMBL" id="LNAM01000024">
    <property type="protein sequence ID" value="KSV60302.1"/>
    <property type="molecule type" value="Genomic_DNA"/>
</dbReference>
<gene>
    <name evidence="1" type="ORF">ASU35_06000</name>
</gene>
<dbReference type="STRING" id="290052.ASU35_06000"/>
<dbReference type="OrthoDB" id="2063617at2"/>
<dbReference type="InterPro" id="IPR049254">
    <property type="entry name" value="Phage_tail_terminator"/>
</dbReference>
<evidence type="ECO:0000313" key="2">
    <source>
        <dbReference type="Proteomes" id="UP000054874"/>
    </source>
</evidence>
<accession>A0A0V8QIK0</accession>
<name>A0A0V8QIK0_9FIRM</name>
<dbReference type="RefSeq" id="WP_058351503.1">
    <property type="nucleotide sequence ID" value="NZ_CABMMD010000024.1"/>
</dbReference>